<name>A0A4R3PBZ0_9VIBR</name>
<comment type="caution">
    <text evidence="1">The sequence shown here is derived from an EMBL/GenBank/DDBJ whole genome shotgun (WGS) entry which is preliminary data.</text>
</comment>
<accession>A0A4R3PBZ0</accession>
<dbReference type="EMBL" id="CCJX01000060">
    <property type="protein sequence ID" value="CDT14498.1"/>
    <property type="molecule type" value="Genomic_DNA"/>
</dbReference>
<dbReference type="AlphaFoldDB" id="A0A4R3PBZ0"/>
<proteinExistence type="predicted"/>
<dbReference type="Proteomes" id="UP000049495">
    <property type="component" value="Unassembled WGS sequence"/>
</dbReference>
<reference evidence="1 3" key="1">
    <citation type="submission" date="2014-06" db="EMBL/GenBank/DDBJ databases">
        <authorList>
            <person name="Le Roux F."/>
        </authorList>
    </citation>
    <scope>NUCLEOTIDE SEQUENCE</scope>
    <source>
        <strain evidence="2 3">J5-4</strain>
        <strain evidence="1">J5-5</strain>
    </source>
</reference>
<keyword evidence="3" id="KW-1185">Reference proteome</keyword>
<dbReference type="EMBL" id="CCJV01000020">
    <property type="protein sequence ID" value="CDS95173.1"/>
    <property type="molecule type" value="Genomic_DNA"/>
</dbReference>
<dbReference type="Proteomes" id="UP000049077">
    <property type="component" value="Unassembled WGS sequence"/>
</dbReference>
<organism evidence="1 4">
    <name type="scientific">Vibrio crassostreae</name>
    <dbReference type="NCBI Taxonomy" id="246167"/>
    <lineage>
        <taxon>Bacteria</taxon>
        <taxon>Pseudomonadati</taxon>
        <taxon>Pseudomonadota</taxon>
        <taxon>Gammaproteobacteria</taxon>
        <taxon>Vibrionales</taxon>
        <taxon>Vibrionaceae</taxon>
        <taxon>Vibrio</taxon>
    </lineage>
</organism>
<protein>
    <submittedName>
        <fullName evidence="1">Uncharacterized protein</fullName>
    </submittedName>
</protein>
<reference evidence="4" key="2">
    <citation type="submission" date="2014-06" db="EMBL/GenBank/DDBJ databases">
        <authorList>
            <person name="Le Roux Frederique"/>
        </authorList>
    </citation>
    <scope>NUCLEOTIDE SEQUENCE [LARGE SCALE GENOMIC DNA]</scope>
    <source>
        <strain evidence="4">J5-5</strain>
    </source>
</reference>
<gene>
    <name evidence="2" type="ORF">VCR4J5_1520012</name>
    <name evidence="1" type="ORF">VCR5J5_1160014</name>
</gene>
<evidence type="ECO:0000313" key="3">
    <source>
        <dbReference type="Proteomes" id="UP000049077"/>
    </source>
</evidence>
<evidence type="ECO:0000313" key="1">
    <source>
        <dbReference type="EMBL" id="CDS95173.1"/>
    </source>
</evidence>
<sequence length="137" mass="15074">MLGFKHKGNIMAEKCSFCGALFTVVEVGGGGVCGACREPIDCPYCHKTVREERTTGTFTTTLVKNPSSPLSQYLGITDKELDKMDVELNANTGSHEEMTYCYWFEVPEGTPQETLDKTGWKIGDVIDDIPVSVVEVE</sequence>
<evidence type="ECO:0000313" key="2">
    <source>
        <dbReference type="EMBL" id="CDT14498.1"/>
    </source>
</evidence>
<evidence type="ECO:0000313" key="4">
    <source>
        <dbReference type="Proteomes" id="UP000049495"/>
    </source>
</evidence>